<dbReference type="InterPro" id="IPR003140">
    <property type="entry name" value="PLipase/COase/thioEstase"/>
</dbReference>
<dbReference type="Pfam" id="PF02230">
    <property type="entry name" value="Abhydrolase_2"/>
    <property type="match status" value="1"/>
</dbReference>
<dbReference type="EMBL" id="BMJM01000002">
    <property type="protein sequence ID" value="GGE02734.1"/>
    <property type="molecule type" value="Genomic_DNA"/>
</dbReference>
<reference evidence="4" key="2">
    <citation type="submission" date="2020-09" db="EMBL/GenBank/DDBJ databases">
        <authorList>
            <person name="Sun Q."/>
            <person name="Zhou Y."/>
        </authorList>
    </citation>
    <scope>NUCLEOTIDE SEQUENCE</scope>
    <source>
        <strain evidence="4">CGMCC 1.15519</strain>
    </source>
</reference>
<organism evidence="4 5">
    <name type="scientific">Sandarakinorhabdus glacialis</name>
    <dbReference type="NCBI Taxonomy" id="1614636"/>
    <lineage>
        <taxon>Bacteria</taxon>
        <taxon>Pseudomonadati</taxon>
        <taxon>Pseudomonadota</taxon>
        <taxon>Alphaproteobacteria</taxon>
        <taxon>Sphingomonadales</taxon>
        <taxon>Sphingosinicellaceae</taxon>
        <taxon>Sandarakinorhabdus</taxon>
    </lineage>
</organism>
<comment type="similarity">
    <text evidence="1">Belongs to the AB hydrolase superfamily. AB hydrolase 2 family.</text>
</comment>
<keyword evidence="2" id="KW-0378">Hydrolase</keyword>
<dbReference type="Gene3D" id="3.40.50.1820">
    <property type="entry name" value="alpha/beta hydrolase"/>
    <property type="match status" value="1"/>
</dbReference>
<feature type="domain" description="Phospholipase/carboxylesterase/thioesterase" evidence="3">
    <location>
        <begin position="16"/>
        <end position="213"/>
    </location>
</feature>
<comment type="caution">
    <text evidence="4">The sequence shown here is derived from an EMBL/GenBank/DDBJ whole genome shotgun (WGS) entry which is preliminary data.</text>
</comment>
<gene>
    <name evidence="4" type="ORF">GCM10011529_06500</name>
</gene>
<protein>
    <submittedName>
        <fullName evidence="4">Phospholipase</fullName>
    </submittedName>
</protein>
<proteinExistence type="inferred from homology"/>
<sequence length="224" mass="23049">MSKIVNGASLQPLSGAKPKQIVLLLHGYGSNGADLISLAPHWQQAIPDALFLAPNAPQNSGNGGGYQWWPLHGLSPQALATGAVQAAPAVDAFIDRKLAQYGLTEAELAIVGFSQGTMMALHIALRRKAAVAAIVGYSGMLIGTAGLASQDYPRPPVLLVHGSADPVVPVSALHAAKADLLKLGIEAETHVSTGLGHSVDPIGLRLGADFIAKGFNHVVAAAEK</sequence>
<dbReference type="GO" id="GO:0016787">
    <property type="term" value="F:hydrolase activity"/>
    <property type="evidence" value="ECO:0007669"/>
    <property type="project" value="UniProtKB-KW"/>
</dbReference>
<keyword evidence="5" id="KW-1185">Reference proteome</keyword>
<evidence type="ECO:0000256" key="1">
    <source>
        <dbReference type="ARBA" id="ARBA00006499"/>
    </source>
</evidence>
<dbReference type="SUPFAM" id="SSF53474">
    <property type="entry name" value="alpha/beta-Hydrolases"/>
    <property type="match status" value="1"/>
</dbReference>
<dbReference type="InterPro" id="IPR029058">
    <property type="entry name" value="AB_hydrolase_fold"/>
</dbReference>
<dbReference type="AlphaFoldDB" id="A0A916ZL12"/>
<evidence type="ECO:0000259" key="3">
    <source>
        <dbReference type="Pfam" id="PF02230"/>
    </source>
</evidence>
<dbReference type="PANTHER" id="PTHR10655">
    <property type="entry name" value="LYSOPHOSPHOLIPASE-RELATED"/>
    <property type="match status" value="1"/>
</dbReference>
<dbReference type="PANTHER" id="PTHR10655:SF17">
    <property type="entry name" value="LYSOPHOSPHOLIPASE-LIKE PROTEIN 1"/>
    <property type="match status" value="1"/>
</dbReference>
<dbReference type="RefSeq" id="WP_188761503.1">
    <property type="nucleotide sequence ID" value="NZ_BMJM01000002.1"/>
</dbReference>
<reference evidence="4" key="1">
    <citation type="journal article" date="2014" name="Int. J. Syst. Evol. Microbiol.">
        <title>Complete genome sequence of Corynebacterium casei LMG S-19264T (=DSM 44701T), isolated from a smear-ripened cheese.</title>
        <authorList>
            <consortium name="US DOE Joint Genome Institute (JGI-PGF)"/>
            <person name="Walter F."/>
            <person name="Albersmeier A."/>
            <person name="Kalinowski J."/>
            <person name="Ruckert C."/>
        </authorList>
    </citation>
    <scope>NUCLEOTIDE SEQUENCE</scope>
    <source>
        <strain evidence="4">CGMCC 1.15519</strain>
    </source>
</reference>
<dbReference type="Proteomes" id="UP000635071">
    <property type="component" value="Unassembled WGS sequence"/>
</dbReference>
<evidence type="ECO:0000313" key="5">
    <source>
        <dbReference type="Proteomes" id="UP000635071"/>
    </source>
</evidence>
<name>A0A916ZL12_9SPHN</name>
<evidence type="ECO:0000313" key="4">
    <source>
        <dbReference type="EMBL" id="GGE02734.1"/>
    </source>
</evidence>
<dbReference type="InterPro" id="IPR050565">
    <property type="entry name" value="LYPA1-2/EST-like"/>
</dbReference>
<evidence type="ECO:0000256" key="2">
    <source>
        <dbReference type="ARBA" id="ARBA00022801"/>
    </source>
</evidence>
<accession>A0A916ZL12</accession>